<organism evidence="2 3">
    <name type="scientific">Stylophora pistillata</name>
    <name type="common">Smooth cauliflower coral</name>
    <dbReference type="NCBI Taxonomy" id="50429"/>
    <lineage>
        <taxon>Eukaryota</taxon>
        <taxon>Metazoa</taxon>
        <taxon>Cnidaria</taxon>
        <taxon>Anthozoa</taxon>
        <taxon>Hexacorallia</taxon>
        <taxon>Scleractinia</taxon>
        <taxon>Astrocoeniina</taxon>
        <taxon>Pocilloporidae</taxon>
        <taxon>Stylophora</taxon>
    </lineage>
</organism>
<evidence type="ECO:0000313" key="3">
    <source>
        <dbReference type="Proteomes" id="UP000225706"/>
    </source>
</evidence>
<dbReference type="STRING" id="50429.A0A2B4S664"/>
<comment type="caution">
    <text evidence="2">The sequence shown here is derived from an EMBL/GenBank/DDBJ whole genome shotgun (WGS) entry which is preliminary data.</text>
</comment>
<dbReference type="Proteomes" id="UP000225706">
    <property type="component" value="Unassembled WGS sequence"/>
</dbReference>
<accession>A0A2B4S664</accession>
<name>A0A2B4S664_STYPI</name>
<reference evidence="3" key="1">
    <citation type="journal article" date="2017" name="bioRxiv">
        <title>Comparative analysis of the genomes of Stylophora pistillata and Acropora digitifera provides evidence for extensive differences between species of corals.</title>
        <authorList>
            <person name="Voolstra C.R."/>
            <person name="Li Y."/>
            <person name="Liew Y.J."/>
            <person name="Baumgarten S."/>
            <person name="Zoccola D."/>
            <person name="Flot J.-F."/>
            <person name="Tambutte S."/>
            <person name="Allemand D."/>
            <person name="Aranda M."/>
        </authorList>
    </citation>
    <scope>NUCLEOTIDE SEQUENCE [LARGE SCALE GENOMIC DNA]</scope>
</reference>
<dbReference type="InterPro" id="IPR013087">
    <property type="entry name" value="Znf_C2H2_type"/>
</dbReference>
<evidence type="ECO:0000259" key="1">
    <source>
        <dbReference type="PROSITE" id="PS00028"/>
    </source>
</evidence>
<evidence type="ECO:0000313" key="2">
    <source>
        <dbReference type="EMBL" id="PFX25391.1"/>
    </source>
</evidence>
<protein>
    <recommendedName>
        <fullName evidence="1">C2H2-type domain-containing protein</fullName>
    </recommendedName>
</protein>
<dbReference type="PANTHER" id="PTHR33845:SF1">
    <property type="entry name" value="C2H2-TYPE DOMAIN-CONTAINING PROTEIN"/>
    <property type="match status" value="1"/>
</dbReference>
<dbReference type="PROSITE" id="PS00028">
    <property type="entry name" value="ZINC_FINGER_C2H2_1"/>
    <property type="match status" value="1"/>
</dbReference>
<sequence length="513" mass="56890">MAIPNPQLSAVVDDVNSEAPSYAAQEVGPRIISTLQLLVGSDYASSEALSSSSQESVPEIETSLEWQPTPQVQHRLHFLNNFLRNSADGRVSPIRSQLCTDVLNLSPSSSRYYKRKAVQAVETVLEAIAPQRSTWLFNRVVERYSSGRDGNRPDNQLLGRLVCAASKKKSLTGLDSIQTDGVCAFATLVETAERLCSLEKKLYPPFRQMHPKLVCSGINPGKYACGLKAGLRAWKAYNVGTGRFFSLAQLQNYGTPRGPTGIKELQPFSQPLQDVGTFRAGATQAQDIGPLAPTEVQIMQSVEAESATRSIASYSCPEQGCVKVYKEFKGLEKHLDVGRHLIKLERESDYDSIITKWAETCKTVTRDHVEGEVGDIPSVTESSSLSAHNPSLEVGWAMKKSKKSIRFSERVRSYLQETFFQGEETGVKANPAAIACKMKSQRSSNGDKLFSKEEWLSTHQVARYFSRLSVLNKCGVLKRNVTASQEEKEDLDDYISEVEAMETRFQIGRELEL</sequence>
<proteinExistence type="predicted"/>
<feature type="domain" description="C2H2-type" evidence="1">
    <location>
        <begin position="316"/>
        <end position="340"/>
    </location>
</feature>
<dbReference type="EMBL" id="LSMT01000152">
    <property type="protein sequence ID" value="PFX25391.1"/>
    <property type="molecule type" value="Genomic_DNA"/>
</dbReference>
<keyword evidence="3" id="KW-1185">Reference proteome</keyword>
<gene>
    <name evidence="2" type="ORF">AWC38_SpisGene9968</name>
</gene>
<dbReference type="AlphaFoldDB" id="A0A2B4S664"/>
<dbReference type="PANTHER" id="PTHR33845">
    <property type="entry name" value="C2H2-TYPE DOMAIN-CONTAINING PROTEIN"/>
    <property type="match status" value="1"/>
</dbReference>